<name>A0A6N6RVQ8_9GAMM</name>
<dbReference type="Proteomes" id="UP000434870">
    <property type="component" value="Unassembled WGS sequence"/>
</dbReference>
<dbReference type="PANTHER" id="PTHR38108:SF1">
    <property type="entry name" value="UPF0319 PROTEIN YCCT"/>
    <property type="match status" value="1"/>
</dbReference>
<comment type="similarity">
    <text evidence="1">Belongs to the UPF0319 family.</text>
</comment>
<proteinExistence type="inferred from homology"/>
<dbReference type="EMBL" id="WBVP01000004">
    <property type="protein sequence ID" value="KAB2825501.1"/>
    <property type="molecule type" value="Genomic_DNA"/>
</dbReference>
<feature type="signal peptide" evidence="3">
    <location>
        <begin position="1"/>
        <end position="21"/>
    </location>
</feature>
<dbReference type="InterPro" id="IPR018635">
    <property type="entry name" value="UPF0319"/>
</dbReference>
<dbReference type="PANTHER" id="PTHR38108">
    <property type="entry name" value="UPF0319 PROTEIN YCCT"/>
    <property type="match status" value="1"/>
</dbReference>
<dbReference type="AlphaFoldDB" id="A0A6N6RVQ8"/>
<accession>A0A6N6RVQ8</accession>
<protein>
    <submittedName>
        <fullName evidence="4">DUF2057 domain-containing protein</fullName>
    </submittedName>
</protein>
<evidence type="ECO:0000256" key="3">
    <source>
        <dbReference type="SAM" id="SignalP"/>
    </source>
</evidence>
<dbReference type="Pfam" id="PF09829">
    <property type="entry name" value="DUF2057"/>
    <property type="match status" value="1"/>
</dbReference>
<organism evidence="4 5">
    <name type="scientific">Aliivibrio finisterrensis</name>
    <dbReference type="NCBI Taxonomy" id="511998"/>
    <lineage>
        <taxon>Bacteria</taxon>
        <taxon>Pseudomonadati</taxon>
        <taxon>Pseudomonadota</taxon>
        <taxon>Gammaproteobacteria</taxon>
        <taxon>Vibrionales</taxon>
        <taxon>Vibrionaceae</taxon>
        <taxon>Aliivibrio</taxon>
    </lineage>
</organism>
<reference evidence="4 5" key="1">
    <citation type="submission" date="2019-09" db="EMBL/GenBank/DDBJ databases">
        <title>Genome of Aliivibrio finisterrensis LMG 23869 (type strain).</title>
        <authorList>
            <person name="Bowman J.P."/>
        </authorList>
    </citation>
    <scope>NUCLEOTIDE SEQUENCE [LARGE SCALE GENOMIC DNA]</scope>
    <source>
        <strain evidence="4 5">LMG 23869</strain>
    </source>
</reference>
<keyword evidence="2 3" id="KW-0732">Signal</keyword>
<feature type="chain" id="PRO_5026706191" evidence="3">
    <location>
        <begin position="22"/>
        <end position="254"/>
    </location>
</feature>
<evidence type="ECO:0000313" key="4">
    <source>
        <dbReference type="EMBL" id="KAB2825501.1"/>
    </source>
</evidence>
<dbReference type="RefSeq" id="WP_151654236.1">
    <property type="nucleotide sequence ID" value="NZ_WBVP01000004.1"/>
</dbReference>
<evidence type="ECO:0000256" key="1">
    <source>
        <dbReference type="ARBA" id="ARBA00008490"/>
    </source>
</evidence>
<evidence type="ECO:0000313" key="5">
    <source>
        <dbReference type="Proteomes" id="UP000434870"/>
    </source>
</evidence>
<dbReference type="PROSITE" id="PS51257">
    <property type="entry name" value="PROKAR_LIPOPROTEIN"/>
    <property type="match status" value="1"/>
</dbReference>
<evidence type="ECO:0000256" key="2">
    <source>
        <dbReference type="ARBA" id="ARBA00022729"/>
    </source>
</evidence>
<gene>
    <name evidence="4" type="ORF">F8B77_04875</name>
</gene>
<comment type="caution">
    <text evidence="4">The sequence shown here is derived from an EMBL/GenBank/DDBJ whole genome shotgun (WGS) entry which is preliminary data.</text>
</comment>
<sequence>MKKRIIILAIASLFSCSATMAEVNVELDRDINVIAINGESLGFTLMKKGNLELKNGTNQLVVRIEKLITSEYGEKEKYNSVPVIMTFDANDLNLQLSASKNIKYVKESVIFNKNPIFILKEPQAKTGLLVKQSILPSAGGFTRDYELEIARYNVKNNIALSDVSAAVLQVENKDKTQMVENEYGINTVTMVEHWYSKASKKEKEEFTELAFQSRKNNINLDEGNGSKALDMMVHWYNESTTEQKKNVISWLFEK</sequence>